<name>A0A1S8TM01_9CLOT</name>
<dbReference type="RefSeq" id="WP_077847008.1">
    <property type="nucleotide sequence ID" value="NZ_LZZM01000119.1"/>
</dbReference>
<dbReference type="PANTHER" id="PTHR11614">
    <property type="entry name" value="PHOSPHOLIPASE-RELATED"/>
    <property type="match status" value="1"/>
</dbReference>
<organism evidence="2 3">
    <name type="scientific">Clostridium puniceum</name>
    <dbReference type="NCBI Taxonomy" id="29367"/>
    <lineage>
        <taxon>Bacteria</taxon>
        <taxon>Bacillati</taxon>
        <taxon>Bacillota</taxon>
        <taxon>Clostridia</taxon>
        <taxon>Eubacteriales</taxon>
        <taxon>Clostridiaceae</taxon>
        <taxon>Clostridium</taxon>
    </lineage>
</organism>
<comment type="caution">
    <text evidence="2">The sequence shown here is derived from an EMBL/GenBank/DDBJ whole genome shotgun (WGS) entry which is preliminary data.</text>
</comment>
<evidence type="ECO:0000259" key="1">
    <source>
        <dbReference type="Pfam" id="PF12146"/>
    </source>
</evidence>
<sequence length="339" mass="39524">MNIGNKATKLFLDSEDKRNYIYQKNYKEDMINKVEPYLKKNLKSGYILGMNNSKLYYEKFIIENPKANIVICHGFGECNEKYYELIYYFIQAGYSVFIIEHRGHGRSQRLGIDKTQINVENFNYYVEDFKKFIDEIVIPNSKNKELLMFAHSMGGGIGTVFLEEYSNYFKAAVLSSPMYEINTGKIPQLIANIISKSMKLFGLKKRYLPGQTTYTEKKDFVSNATSCRERYEYLHQKIKTNKAYQSGGASVLWYLESLKATKNLIKKENASKVKIPVLLFQTEYDTYVNPKAQNKFAAYAANCKLIKIKESKHESYFEKDEIAFSVIEKMLLFYGENYK</sequence>
<accession>A0A1S8TM01</accession>
<dbReference type="Gene3D" id="3.40.50.1820">
    <property type="entry name" value="alpha/beta hydrolase"/>
    <property type="match status" value="1"/>
</dbReference>
<keyword evidence="2" id="KW-0378">Hydrolase</keyword>
<dbReference type="STRING" id="29367.CLPUN_18460"/>
<dbReference type="InterPro" id="IPR029058">
    <property type="entry name" value="AB_hydrolase_fold"/>
</dbReference>
<dbReference type="Proteomes" id="UP000190890">
    <property type="component" value="Unassembled WGS sequence"/>
</dbReference>
<proteinExistence type="predicted"/>
<reference evidence="2 3" key="1">
    <citation type="submission" date="2016-05" db="EMBL/GenBank/DDBJ databases">
        <title>Microbial solvent formation.</title>
        <authorList>
            <person name="Poehlein A."/>
            <person name="Montoya Solano J.D."/>
            <person name="Flitsch S."/>
            <person name="Krabben P."/>
            <person name="Duerre P."/>
            <person name="Daniel R."/>
        </authorList>
    </citation>
    <scope>NUCLEOTIDE SEQUENCE [LARGE SCALE GENOMIC DNA]</scope>
    <source>
        <strain evidence="2 3">DSM 2619</strain>
    </source>
</reference>
<dbReference type="AlphaFoldDB" id="A0A1S8TM01"/>
<dbReference type="InterPro" id="IPR051044">
    <property type="entry name" value="MAG_DAG_Lipase"/>
</dbReference>
<dbReference type="OrthoDB" id="9806902at2"/>
<dbReference type="SUPFAM" id="SSF53474">
    <property type="entry name" value="alpha/beta-Hydrolases"/>
    <property type="match status" value="1"/>
</dbReference>
<dbReference type="InterPro" id="IPR022742">
    <property type="entry name" value="Hydrolase_4"/>
</dbReference>
<dbReference type="EMBL" id="LZZM01000119">
    <property type="protein sequence ID" value="OOM78798.1"/>
    <property type="molecule type" value="Genomic_DNA"/>
</dbReference>
<keyword evidence="3" id="KW-1185">Reference proteome</keyword>
<dbReference type="GO" id="GO:0004622">
    <property type="term" value="F:phosphatidylcholine lysophospholipase activity"/>
    <property type="evidence" value="ECO:0007669"/>
    <property type="project" value="UniProtKB-EC"/>
</dbReference>
<evidence type="ECO:0000313" key="2">
    <source>
        <dbReference type="EMBL" id="OOM78798.1"/>
    </source>
</evidence>
<dbReference type="Pfam" id="PF12146">
    <property type="entry name" value="Hydrolase_4"/>
    <property type="match status" value="1"/>
</dbReference>
<dbReference type="EC" id="3.1.1.5" evidence="2"/>
<protein>
    <submittedName>
        <fullName evidence="2">Lysophospholipase L2</fullName>
        <ecNumber evidence="2">3.1.1.5</ecNumber>
    </submittedName>
</protein>
<evidence type="ECO:0000313" key="3">
    <source>
        <dbReference type="Proteomes" id="UP000190890"/>
    </source>
</evidence>
<gene>
    <name evidence="2" type="primary">pldB</name>
    <name evidence="2" type="ORF">CLPUN_18460</name>
</gene>
<feature type="domain" description="Serine aminopeptidase S33" evidence="1">
    <location>
        <begin position="64"/>
        <end position="320"/>
    </location>
</feature>